<dbReference type="Pfam" id="PF00990">
    <property type="entry name" value="GGDEF"/>
    <property type="match status" value="1"/>
</dbReference>
<dbReference type="InterPro" id="IPR043128">
    <property type="entry name" value="Rev_trsase/Diguanyl_cyclase"/>
</dbReference>
<dbReference type="EC" id="2.7.7.65" evidence="1"/>
<protein>
    <recommendedName>
        <fullName evidence="1">diguanylate cyclase</fullName>
        <ecNumber evidence="1">2.7.7.65</ecNumber>
    </recommendedName>
</protein>
<dbReference type="EMBL" id="JACIEV010000001">
    <property type="protein sequence ID" value="MBB4152141.1"/>
    <property type="molecule type" value="Genomic_DNA"/>
</dbReference>
<dbReference type="InterPro" id="IPR029787">
    <property type="entry name" value="Nucleotide_cyclase"/>
</dbReference>
<sequence>MFGVFAKPKIDENAGDDLFARIGEFLAAHHLSPEPAHYNFAHAVISDPDGPIAHAVARLTFDGVALSGRDVEELGGQVVPRKEMRGRSRNPAGPAGTTPPETTPTPANDVAEAAALAAEAEAQVAGFATMVKAMHAETEDFGRDLAAMSSQPAIAGIDEIARLTGSMLNRVRDAEERLARATREADTLRAKLAEANDTARTDVLTGLPNRRAFDEALLARDAANGPYCIAVCDIDRFKHINDRYGHVIGDRVLAAIAKTLAEQCSGHLVARYGGEEFAILMSLTELPDAVDRLDRVRSVIANKRYRVRETDQPLDRITMSFGVTTLQPDEDGGRAYDRADRHLYTAKADGRDRVCAA</sequence>
<organism evidence="6 7">
    <name type="scientific">Sphingomonas jinjuensis</name>
    <dbReference type="NCBI Taxonomy" id="535907"/>
    <lineage>
        <taxon>Bacteria</taxon>
        <taxon>Pseudomonadati</taxon>
        <taxon>Pseudomonadota</taxon>
        <taxon>Alphaproteobacteria</taxon>
        <taxon>Sphingomonadales</taxon>
        <taxon>Sphingomonadaceae</taxon>
        <taxon>Sphingomonas</taxon>
    </lineage>
</organism>
<dbReference type="RefSeq" id="WP_183981672.1">
    <property type="nucleotide sequence ID" value="NZ_JACIEV010000001.1"/>
</dbReference>
<dbReference type="Gene3D" id="3.30.70.270">
    <property type="match status" value="1"/>
</dbReference>
<name>A0A840F6P6_9SPHN</name>
<dbReference type="PANTHER" id="PTHR45138">
    <property type="entry name" value="REGULATORY COMPONENTS OF SENSORY TRANSDUCTION SYSTEM"/>
    <property type="match status" value="1"/>
</dbReference>
<accession>A0A840F6P6</accession>
<dbReference type="InterPro" id="IPR050469">
    <property type="entry name" value="Diguanylate_Cyclase"/>
</dbReference>
<dbReference type="SUPFAM" id="SSF55073">
    <property type="entry name" value="Nucleotide cyclase"/>
    <property type="match status" value="1"/>
</dbReference>
<feature type="coiled-coil region" evidence="3">
    <location>
        <begin position="164"/>
        <end position="198"/>
    </location>
</feature>
<evidence type="ECO:0000313" key="6">
    <source>
        <dbReference type="EMBL" id="MBB4152141.1"/>
    </source>
</evidence>
<dbReference type="NCBIfam" id="TIGR00254">
    <property type="entry name" value="GGDEF"/>
    <property type="match status" value="1"/>
</dbReference>
<proteinExistence type="predicted"/>
<feature type="domain" description="GGDEF" evidence="5">
    <location>
        <begin position="225"/>
        <end position="357"/>
    </location>
</feature>
<dbReference type="SMART" id="SM00267">
    <property type="entry name" value="GGDEF"/>
    <property type="match status" value="1"/>
</dbReference>
<keyword evidence="7" id="KW-1185">Reference proteome</keyword>
<dbReference type="InterPro" id="IPR000160">
    <property type="entry name" value="GGDEF_dom"/>
</dbReference>
<dbReference type="PANTHER" id="PTHR45138:SF9">
    <property type="entry name" value="DIGUANYLATE CYCLASE DGCM-RELATED"/>
    <property type="match status" value="1"/>
</dbReference>
<evidence type="ECO:0000259" key="5">
    <source>
        <dbReference type="PROSITE" id="PS50887"/>
    </source>
</evidence>
<dbReference type="AlphaFoldDB" id="A0A840F6P6"/>
<dbReference type="Proteomes" id="UP000529795">
    <property type="component" value="Unassembled WGS sequence"/>
</dbReference>
<comment type="catalytic activity">
    <reaction evidence="2">
        <text>2 GTP = 3',3'-c-di-GMP + 2 diphosphate</text>
        <dbReference type="Rhea" id="RHEA:24898"/>
        <dbReference type="ChEBI" id="CHEBI:33019"/>
        <dbReference type="ChEBI" id="CHEBI:37565"/>
        <dbReference type="ChEBI" id="CHEBI:58805"/>
        <dbReference type="EC" id="2.7.7.65"/>
    </reaction>
</comment>
<keyword evidence="3" id="KW-0175">Coiled coil</keyword>
<evidence type="ECO:0000313" key="7">
    <source>
        <dbReference type="Proteomes" id="UP000529795"/>
    </source>
</evidence>
<feature type="compositionally biased region" description="Low complexity" evidence="4">
    <location>
        <begin position="91"/>
        <end position="107"/>
    </location>
</feature>
<dbReference type="PROSITE" id="PS50887">
    <property type="entry name" value="GGDEF"/>
    <property type="match status" value="1"/>
</dbReference>
<evidence type="ECO:0000256" key="4">
    <source>
        <dbReference type="SAM" id="MobiDB-lite"/>
    </source>
</evidence>
<gene>
    <name evidence="6" type="ORF">GGQ80_000017</name>
</gene>
<reference evidence="6 7" key="1">
    <citation type="submission" date="2020-08" db="EMBL/GenBank/DDBJ databases">
        <title>Genomic Encyclopedia of Type Strains, Phase IV (KMG-IV): sequencing the most valuable type-strain genomes for metagenomic binning, comparative biology and taxonomic classification.</title>
        <authorList>
            <person name="Goeker M."/>
        </authorList>
    </citation>
    <scope>NUCLEOTIDE SEQUENCE [LARGE SCALE GENOMIC DNA]</scope>
    <source>
        <strain evidence="6 7">YC6723</strain>
    </source>
</reference>
<comment type="caution">
    <text evidence="6">The sequence shown here is derived from an EMBL/GenBank/DDBJ whole genome shotgun (WGS) entry which is preliminary data.</text>
</comment>
<feature type="region of interest" description="Disordered" evidence="4">
    <location>
        <begin position="75"/>
        <end position="107"/>
    </location>
</feature>
<evidence type="ECO:0000256" key="1">
    <source>
        <dbReference type="ARBA" id="ARBA00012528"/>
    </source>
</evidence>
<dbReference type="FunFam" id="3.30.70.270:FF:000001">
    <property type="entry name" value="Diguanylate cyclase domain protein"/>
    <property type="match status" value="1"/>
</dbReference>
<dbReference type="GO" id="GO:0052621">
    <property type="term" value="F:diguanylate cyclase activity"/>
    <property type="evidence" value="ECO:0007669"/>
    <property type="project" value="UniProtKB-EC"/>
</dbReference>
<dbReference type="CDD" id="cd01949">
    <property type="entry name" value="GGDEF"/>
    <property type="match status" value="1"/>
</dbReference>
<evidence type="ECO:0000256" key="2">
    <source>
        <dbReference type="ARBA" id="ARBA00034247"/>
    </source>
</evidence>
<evidence type="ECO:0000256" key="3">
    <source>
        <dbReference type="SAM" id="Coils"/>
    </source>
</evidence>